<keyword evidence="5 8" id="KW-0418">Kinase</keyword>
<evidence type="ECO:0000256" key="2">
    <source>
        <dbReference type="ARBA" id="ARBA00012438"/>
    </source>
</evidence>
<evidence type="ECO:0000256" key="6">
    <source>
        <dbReference type="ARBA" id="ARBA00023012"/>
    </source>
</evidence>
<keyword evidence="9" id="KW-1185">Reference proteome</keyword>
<dbReference type="EC" id="2.7.13.3" evidence="2"/>
<dbReference type="Gene3D" id="3.30.565.10">
    <property type="entry name" value="Histidine kinase-like ATPase, C-terminal domain"/>
    <property type="match status" value="1"/>
</dbReference>
<dbReference type="InterPro" id="IPR004358">
    <property type="entry name" value="Sig_transdc_His_kin-like_C"/>
</dbReference>
<dbReference type="SMART" id="SM00387">
    <property type="entry name" value="HATPase_c"/>
    <property type="match status" value="1"/>
</dbReference>
<dbReference type="AlphaFoldDB" id="A0AAW4PLR2"/>
<dbReference type="InterPro" id="IPR005467">
    <property type="entry name" value="His_kinase_dom"/>
</dbReference>
<dbReference type="PANTHER" id="PTHR43711:SF1">
    <property type="entry name" value="HISTIDINE KINASE 1"/>
    <property type="match status" value="1"/>
</dbReference>
<dbReference type="SUPFAM" id="SSF55874">
    <property type="entry name" value="ATPase domain of HSP90 chaperone/DNA topoisomerase II/histidine kinase"/>
    <property type="match status" value="1"/>
</dbReference>
<evidence type="ECO:0000313" key="8">
    <source>
        <dbReference type="EMBL" id="MBX0298220.1"/>
    </source>
</evidence>
<proteinExistence type="predicted"/>
<comment type="caution">
    <text evidence="8">The sequence shown here is derived from an EMBL/GenBank/DDBJ whole genome shotgun (WGS) entry which is preliminary data.</text>
</comment>
<dbReference type="SMART" id="SM00388">
    <property type="entry name" value="HisKA"/>
    <property type="match status" value="1"/>
</dbReference>
<evidence type="ECO:0000259" key="7">
    <source>
        <dbReference type="PROSITE" id="PS50109"/>
    </source>
</evidence>
<evidence type="ECO:0000313" key="9">
    <source>
        <dbReference type="Proteomes" id="UP001430455"/>
    </source>
</evidence>
<keyword evidence="4" id="KW-0808">Transferase</keyword>
<dbReference type="InterPro" id="IPR036890">
    <property type="entry name" value="HATPase_C_sf"/>
</dbReference>
<keyword evidence="6" id="KW-0902">Two-component regulatory system</keyword>
<keyword evidence="3" id="KW-0597">Phosphoprotein</keyword>
<dbReference type="RefSeq" id="WP_220582798.1">
    <property type="nucleotide sequence ID" value="NZ_RKLT01000045.1"/>
</dbReference>
<name>A0AAW4PLR2_9EURY</name>
<dbReference type="EMBL" id="RKLT01000045">
    <property type="protein sequence ID" value="MBX0298220.1"/>
    <property type="molecule type" value="Genomic_DNA"/>
</dbReference>
<evidence type="ECO:0000256" key="5">
    <source>
        <dbReference type="ARBA" id="ARBA00022777"/>
    </source>
</evidence>
<dbReference type="InterPro" id="IPR003661">
    <property type="entry name" value="HisK_dim/P_dom"/>
</dbReference>
<dbReference type="PROSITE" id="PS50109">
    <property type="entry name" value="HIS_KIN"/>
    <property type="match status" value="1"/>
</dbReference>
<organism evidence="8 9">
    <name type="scientific">Haloarcula nitratireducens</name>
    <dbReference type="NCBI Taxonomy" id="2487749"/>
    <lineage>
        <taxon>Archaea</taxon>
        <taxon>Methanobacteriati</taxon>
        <taxon>Methanobacteriota</taxon>
        <taxon>Stenosarchaea group</taxon>
        <taxon>Halobacteria</taxon>
        <taxon>Halobacteriales</taxon>
        <taxon>Haloarculaceae</taxon>
        <taxon>Haloarcula</taxon>
    </lineage>
</organism>
<gene>
    <name evidence="8" type="ORF">EGH23_25505</name>
</gene>
<evidence type="ECO:0000256" key="3">
    <source>
        <dbReference type="ARBA" id="ARBA00022553"/>
    </source>
</evidence>
<dbReference type="InterPro" id="IPR050736">
    <property type="entry name" value="Sensor_HK_Regulatory"/>
</dbReference>
<protein>
    <recommendedName>
        <fullName evidence="2">histidine kinase</fullName>
        <ecNumber evidence="2">2.7.13.3</ecNumber>
    </recommendedName>
</protein>
<dbReference type="SUPFAM" id="SSF47384">
    <property type="entry name" value="Homodimeric domain of signal transducing histidine kinase"/>
    <property type="match status" value="1"/>
</dbReference>
<feature type="domain" description="Histidine kinase" evidence="7">
    <location>
        <begin position="136"/>
        <end position="326"/>
    </location>
</feature>
<reference evidence="8 9" key="1">
    <citation type="submission" date="2021-06" db="EMBL/GenBank/DDBJ databases">
        <title>Halomicroarcula sp. a new haloarchaeum isolated from saline soil.</title>
        <authorList>
            <person name="Duran-Viseras A."/>
            <person name="Sanchez-Porro C."/>
            <person name="Ventosa A."/>
        </authorList>
    </citation>
    <scope>NUCLEOTIDE SEQUENCE [LARGE SCALE GENOMIC DNA]</scope>
    <source>
        <strain evidence="8 9">F27</strain>
    </source>
</reference>
<dbReference type="CDD" id="cd00082">
    <property type="entry name" value="HisKA"/>
    <property type="match status" value="1"/>
</dbReference>
<sequence>MNQVQLLVADEGNRRALAELLRERYAVDTDQTVQTVDCHIVDDRTLPEYREPLLAYKREHQPLFCPVILIRREDTEINIKLPDPDATDCPQLVDEIMTAPVDKTILFRRLSNLLVRRANTRTLIENTNRLDRFASMLAHELRNPVNIGQIYSQQLSTEANATAVEYIGEAFDRLETMIDILLVLARGREAVSDPTTIQLADTTQAAWDVLDTKDATLVTEVNAEIQADETYIQHFFRNLFKNAIEHGGADVTVTVGGLQSGFYVADNGTGISPAERETVFEAGYTTASEHGGTGLGLAFVRELADIYDWEWTVTESNTGGARFEFTNVDLTLGD</sequence>
<dbReference type="Pfam" id="PF02518">
    <property type="entry name" value="HATPase_c"/>
    <property type="match status" value="1"/>
</dbReference>
<evidence type="ECO:0000256" key="1">
    <source>
        <dbReference type="ARBA" id="ARBA00000085"/>
    </source>
</evidence>
<comment type="catalytic activity">
    <reaction evidence="1">
        <text>ATP + protein L-histidine = ADP + protein N-phospho-L-histidine.</text>
        <dbReference type="EC" id="2.7.13.3"/>
    </reaction>
</comment>
<dbReference type="GO" id="GO:0000155">
    <property type="term" value="F:phosphorelay sensor kinase activity"/>
    <property type="evidence" value="ECO:0007669"/>
    <property type="project" value="InterPro"/>
</dbReference>
<dbReference type="InterPro" id="IPR036097">
    <property type="entry name" value="HisK_dim/P_sf"/>
</dbReference>
<dbReference type="Gene3D" id="1.10.287.130">
    <property type="match status" value="1"/>
</dbReference>
<dbReference type="Pfam" id="PF00512">
    <property type="entry name" value="HisKA"/>
    <property type="match status" value="1"/>
</dbReference>
<dbReference type="PANTHER" id="PTHR43711">
    <property type="entry name" value="TWO-COMPONENT HISTIDINE KINASE"/>
    <property type="match status" value="1"/>
</dbReference>
<evidence type="ECO:0000256" key="4">
    <source>
        <dbReference type="ARBA" id="ARBA00022679"/>
    </source>
</evidence>
<dbReference type="Proteomes" id="UP001430455">
    <property type="component" value="Unassembled WGS sequence"/>
</dbReference>
<dbReference type="InterPro" id="IPR003594">
    <property type="entry name" value="HATPase_dom"/>
</dbReference>
<accession>A0AAW4PLR2</accession>
<dbReference type="PRINTS" id="PR00344">
    <property type="entry name" value="BCTRLSENSOR"/>
</dbReference>